<keyword evidence="3" id="KW-0966">Cell projection</keyword>
<evidence type="ECO:0000313" key="4">
    <source>
        <dbReference type="Proteomes" id="UP000195273"/>
    </source>
</evidence>
<keyword evidence="4" id="KW-1185">Reference proteome</keyword>
<dbReference type="KEGG" id="lvs:LOKVESSMR4R_03458"/>
<evidence type="ECO:0000313" key="3">
    <source>
        <dbReference type="EMBL" id="ARU02730.1"/>
    </source>
</evidence>
<dbReference type="InterPro" id="IPR018035">
    <property type="entry name" value="Flagellar_FliH/T3SS_HrpE"/>
</dbReference>
<gene>
    <name evidence="3" type="ORF">LOKVESSMR4R_03458</name>
</gene>
<evidence type="ECO:0000259" key="2">
    <source>
        <dbReference type="Pfam" id="PF02108"/>
    </source>
</evidence>
<organism evidence="3 4">
    <name type="scientific">Yoonia vestfoldensis</name>
    <dbReference type="NCBI Taxonomy" id="245188"/>
    <lineage>
        <taxon>Bacteria</taxon>
        <taxon>Pseudomonadati</taxon>
        <taxon>Pseudomonadota</taxon>
        <taxon>Alphaproteobacteria</taxon>
        <taxon>Rhodobacterales</taxon>
        <taxon>Paracoccaceae</taxon>
        <taxon>Yoonia</taxon>
    </lineage>
</organism>
<accession>A0A1Y0EH29</accession>
<dbReference type="AlphaFoldDB" id="A0A1Y0EH29"/>
<keyword evidence="3" id="KW-0282">Flagellum</keyword>
<evidence type="ECO:0000256" key="1">
    <source>
        <dbReference type="SAM" id="MobiDB-lite"/>
    </source>
</evidence>
<feature type="region of interest" description="Disordered" evidence="1">
    <location>
        <begin position="72"/>
        <end position="126"/>
    </location>
</feature>
<sequence>MKGRLFPMKASDPARDPQQLDLADLLAKTKDPAFALVDTASRQADQTFRRLSWAEIAVKISLETDLIQAEESAPALPAEPGAAIPEETLSPPPAPPQEGPPPLPEAVPQPAEAVPEPHHPPAPPVDEAMLQRIRDDAYAEGLSAGKAITQGEREVALEEQFTQLQQLTVSLGSEQVFDMDVVARSIEEAVLTLASERIGQALTDMPEPLLVRLDTLLDNLAHLLGTREVFVCPDDIPLLQKCLDTHPNPPLIYLRGDPTLQRGDARLRVGGAEVSDLLRDRATSLLRKTGAELA</sequence>
<name>A0A1Y0EH29_9RHOB</name>
<dbReference type="Pfam" id="PF02108">
    <property type="entry name" value="FliH"/>
    <property type="match status" value="1"/>
</dbReference>
<keyword evidence="3" id="KW-0969">Cilium</keyword>
<reference evidence="3 4" key="1">
    <citation type="submission" date="2017-05" db="EMBL/GenBank/DDBJ databases">
        <title>Genome Sequence of Loktanella vestfoldensis Strain SMR4r Isolated from a Culture of the Diatom Skeletonema marinoi.</title>
        <authorList>
            <person name="Topel M."/>
            <person name="Pinder M.I.M."/>
            <person name="Johansson O.N."/>
            <person name="Kourtchenko O."/>
            <person name="Godhe A."/>
            <person name="Clarke A.K."/>
        </authorList>
    </citation>
    <scope>NUCLEOTIDE SEQUENCE [LARGE SCALE GENOMIC DNA]</scope>
    <source>
        <strain evidence="3 4">SMR4r</strain>
    </source>
</reference>
<feature type="domain" description="Flagellar assembly protein FliH/Type III secretion system HrpE" evidence="2">
    <location>
        <begin position="159"/>
        <end position="274"/>
    </location>
</feature>
<dbReference type="Proteomes" id="UP000195273">
    <property type="component" value="Chromosome"/>
</dbReference>
<protein>
    <submittedName>
        <fullName evidence="3">Flagellar assembly protein H</fullName>
    </submittedName>
</protein>
<dbReference type="EMBL" id="CP021431">
    <property type="protein sequence ID" value="ARU02730.1"/>
    <property type="molecule type" value="Genomic_DNA"/>
</dbReference>
<proteinExistence type="predicted"/>
<feature type="compositionally biased region" description="Low complexity" evidence="1">
    <location>
        <begin position="72"/>
        <end position="87"/>
    </location>
</feature>
<feature type="compositionally biased region" description="Pro residues" evidence="1">
    <location>
        <begin position="90"/>
        <end position="107"/>
    </location>
</feature>
<dbReference type="OrthoDB" id="7875517at2"/>